<sequence length="223" mass="24251">METQPSVLGDGQRSATDKFNPLKESAMRPHLLSMLLVASLPFAYSGGLARADEPARLEKLPLTASDISSVTGLNIYRYRIALKPGTRFDVAVSVLDSPSSKPRFLNRQTFTSDDDVDAVDLLLSFLPRDNTLRGVLLSQDEEVAYRIDCPKCSPSGIATNIPLPLSNVRGTRKTLIPMTTDRSIEISAENEICLIAILASEDGNPASMQKSYPRAKVSVVLAD</sequence>
<gene>
    <name evidence="2" type="ORF">RE6C_05066</name>
</gene>
<comment type="caution">
    <text evidence="2">The sequence shown here is derived from an EMBL/GenBank/DDBJ whole genome shotgun (WGS) entry which is preliminary data.</text>
</comment>
<feature type="region of interest" description="Disordered" evidence="1">
    <location>
        <begin position="1"/>
        <end position="20"/>
    </location>
</feature>
<protein>
    <submittedName>
        <fullName evidence="2">Uncharacterized protein</fullName>
    </submittedName>
</protein>
<proteinExistence type="predicted"/>
<reference evidence="2" key="2">
    <citation type="journal article" date="2013" name="Mar. Genomics">
        <title>Expression of sulfatases in Rhodopirellula baltica and the diversity of sulfatases in the genus Rhodopirellula.</title>
        <authorList>
            <person name="Wegner C.E."/>
            <person name="Richter-Heitmann T."/>
            <person name="Klindworth A."/>
            <person name="Klockow C."/>
            <person name="Richter M."/>
            <person name="Achstetter T."/>
            <person name="Glockner F.O."/>
            <person name="Harder J."/>
        </authorList>
    </citation>
    <scope>NUCLEOTIDE SEQUENCE [LARGE SCALE GENOMIC DNA]</scope>
    <source>
        <strain evidence="2">6C</strain>
    </source>
</reference>
<dbReference type="RefSeq" id="WP_008660792.1">
    <property type="nucleotide sequence ID" value="NZ_ANMO01000225.1"/>
</dbReference>
<dbReference type="AlphaFoldDB" id="M2ABR7"/>
<evidence type="ECO:0000313" key="3">
    <source>
        <dbReference type="Proteomes" id="UP000011529"/>
    </source>
</evidence>
<reference evidence="2" key="1">
    <citation type="submission" date="2012-11" db="EMBL/GenBank/DDBJ databases">
        <title>Permanent draft genomes of Rhodopirellula europaea strain SH398 and 6C.</title>
        <authorList>
            <person name="Richter M."/>
            <person name="Richter-Heitmann T."/>
            <person name="Frank C."/>
            <person name="Harder J."/>
            <person name="Glockner F.O."/>
        </authorList>
    </citation>
    <scope>NUCLEOTIDE SEQUENCE</scope>
    <source>
        <strain evidence="2">6C</strain>
    </source>
</reference>
<evidence type="ECO:0000313" key="2">
    <source>
        <dbReference type="EMBL" id="EMB14205.1"/>
    </source>
</evidence>
<dbReference type="Proteomes" id="UP000011529">
    <property type="component" value="Unassembled WGS sequence"/>
</dbReference>
<dbReference type="PATRIC" id="fig|1263867.3.peg.5424"/>
<organism evidence="2 3">
    <name type="scientific">Rhodopirellula europaea 6C</name>
    <dbReference type="NCBI Taxonomy" id="1263867"/>
    <lineage>
        <taxon>Bacteria</taxon>
        <taxon>Pseudomonadati</taxon>
        <taxon>Planctomycetota</taxon>
        <taxon>Planctomycetia</taxon>
        <taxon>Pirellulales</taxon>
        <taxon>Pirellulaceae</taxon>
        <taxon>Rhodopirellula</taxon>
    </lineage>
</organism>
<accession>M2ABR7</accession>
<evidence type="ECO:0000256" key="1">
    <source>
        <dbReference type="SAM" id="MobiDB-lite"/>
    </source>
</evidence>
<keyword evidence="3" id="KW-1185">Reference proteome</keyword>
<dbReference type="EMBL" id="ANMO01000225">
    <property type="protein sequence ID" value="EMB14205.1"/>
    <property type="molecule type" value="Genomic_DNA"/>
</dbReference>
<name>M2ABR7_9BACT</name>